<proteinExistence type="predicted"/>
<sequence>MKYLLSCSIRTTAMLPWQELIILSILTYPASLALLPQKIFSQVEFLAEIITLATGMLY</sequence>
<dbReference type="KEGG" id="rsin:B6N60_03169"/>
<evidence type="ECO:0000313" key="3">
    <source>
        <dbReference type="Proteomes" id="UP000683511"/>
    </source>
</evidence>
<keyword evidence="1" id="KW-1133">Transmembrane helix</keyword>
<feature type="transmembrane region" description="Helical" evidence="1">
    <location>
        <begin position="20"/>
        <end position="36"/>
    </location>
</feature>
<keyword evidence="1" id="KW-0812">Transmembrane</keyword>
<organism evidence="2 3">
    <name type="scientific">Richelia sinica FACHB-800</name>
    <dbReference type="NCBI Taxonomy" id="1357546"/>
    <lineage>
        <taxon>Bacteria</taxon>
        <taxon>Bacillati</taxon>
        <taxon>Cyanobacteriota</taxon>
        <taxon>Cyanophyceae</taxon>
        <taxon>Nostocales</taxon>
        <taxon>Nostocaceae</taxon>
        <taxon>Richelia</taxon>
    </lineage>
</organism>
<name>A0A975Y5Q6_9NOST</name>
<keyword evidence="1" id="KW-0472">Membrane</keyword>
<keyword evidence="3" id="KW-1185">Reference proteome</keyword>
<evidence type="ECO:0000313" key="2">
    <source>
        <dbReference type="EMBL" id="QXE24464.1"/>
    </source>
</evidence>
<accession>A0A975Y5Q6</accession>
<dbReference type="Proteomes" id="UP000683511">
    <property type="component" value="Chromosome"/>
</dbReference>
<reference evidence="2" key="1">
    <citation type="submission" date="2017-04" db="EMBL/GenBank/DDBJ databases">
        <title>Genome deletions in a multicellular cyanobacterial endosymbiont for morphological adaptation in marine diatoms.</title>
        <authorList>
            <person name="Wang Y."/>
            <person name="Gao H."/>
            <person name="Li R."/>
            <person name="Xu X."/>
        </authorList>
    </citation>
    <scope>NUCLEOTIDE SEQUENCE</scope>
    <source>
        <strain evidence="2">FACHB 800</strain>
    </source>
</reference>
<evidence type="ECO:0000256" key="1">
    <source>
        <dbReference type="SAM" id="Phobius"/>
    </source>
</evidence>
<gene>
    <name evidence="2" type="ORF">B6N60_03169</name>
</gene>
<protein>
    <submittedName>
        <fullName evidence="2">Uncharacterized protein</fullName>
    </submittedName>
</protein>
<dbReference type="AlphaFoldDB" id="A0A975Y5Q6"/>
<dbReference type="EMBL" id="CP021056">
    <property type="protein sequence ID" value="QXE24464.1"/>
    <property type="molecule type" value="Genomic_DNA"/>
</dbReference>